<dbReference type="AlphaFoldDB" id="A0A1H0Z8Q8"/>
<reference evidence="3" key="1">
    <citation type="submission" date="2016-10" db="EMBL/GenBank/DDBJ databases">
        <authorList>
            <person name="Varghese N."/>
            <person name="Submissions S."/>
        </authorList>
    </citation>
    <scope>NUCLEOTIDE SEQUENCE [LARGE SCALE GENOMIC DNA]</scope>
    <source>
        <strain evidence="3">MPL-11</strain>
    </source>
</reference>
<name>A0A1H0Z8Q8_9LACT</name>
<keyword evidence="3" id="KW-1185">Reference proteome</keyword>
<keyword evidence="1" id="KW-0812">Transmembrane</keyword>
<proteinExistence type="predicted"/>
<accession>A0A1H0Z8Q8</accession>
<dbReference type="EMBL" id="FNJW01000008">
    <property type="protein sequence ID" value="SDQ23720.1"/>
    <property type="molecule type" value="Genomic_DNA"/>
</dbReference>
<gene>
    <name evidence="2" type="ORF">SAMN04487752_1376</name>
</gene>
<evidence type="ECO:0000313" key="2">
    <source>
        <dbReference type="EMBL" id="SDQ23720.1"/>
    </source>
</evidence>
<evidence type="ECO:0000256" key="1">
    <source>
        <dbReference type="SAM" id="Phobius"/>
    </source>
</evidence>
<keyword evidence="1" id="KW-1133">Transmembrane helix</keyword>
<keyword evidence="1" id="KW-0472">Membrane</keyword>
<feature type="transmembrane region" description="Helical" evidence="1">
    <location>
        <begin position="35"/>
        <end position="59"/>
    </location>
</feature>
<sequence length="92" mass="10464">MYNTKKNTTKWPMVLISISFILTIVSIFIQNQFSLFSFPIFLGVLIVAVLLNTLSLVLATKSRNQAYTILLFILNVLIIVFIAFTIYTLLMA</sequence>
<dbReference type="RefSeq" id="WP_089976469.1">
    <property type="nucleotide sequence ID" value="NZ_CP084916.1"/>
</dbReference>
<feature type="transmembrane region" description="Helical" evidence="1">
    <location>
        <begin position="12"/>
        <end position="29"/>
    </location>
</feature>
<feature type="transmembrane region" description="Helical" evidence="1">
    <location>
        <begin position="66"/>
        <end position="90"/>
    </location>
</feature>
<evidence type="ECO:0000313" key="3">
    <source>
        <dbReference type="Proteomes" id="UP000199481"/>
    </source>
</evidence>
<protein>
    <submittedName>
        <fullName evidence="2">Uncharacterized protein</fullName>
    </submittedName>
</protein>
<dbReference type="OrthoDB" id="2157260at2"/>
<organism evidence="2 3">
    <name type="scientific">Carnobacterium viridans</name>
    <dbReference type="NCBI Taxonomy" id="174587"/>
    <lineage>
        <taxon>Bacteria</taxon>
        <taxon>Bacillati</taxon>
        <taxon>Bacillota</taxon>
        <taxon>Bacilli</taxon>
        <taxon>Lactobacillales</taxon>
        <taxon>Carnobacteriaceae</taxon>
        <taxon>Carnobacterium</taxon>
    </lineage>
</organism>
<dbReference type="Proteomes" id="UP000199481">
    <property type="component" value="Unassembled WGS sequence"/>
</dbReference>